<feature type="region of interest" description="Disordered" evidence="1">
    <location>
        <begin position="1"/>
        <end position="46"/>
    </location>
</feature>
<sequence length="151" mass="16844">MAEGSSPAQESCGDSPIQDSVKQSRLDLTNLPTDPGLRPKISSYHPNDQDEIRRAYIQKGPCQPVSHKFPQREIGGMLHRFNPAWFKKNGSWLEYSIEKDAAFCLCCYLFRPNTGKQAGGDSFVTGRFTAWNKHDRLVVHVGGPNSAHNQA</sequence>
<evidence type="ECO:0000313" key="3">
    <source>
        <dbReference type="EMBL" id="RWR94774.1"/>
    </source>
</evidence>
<dbReference type="Proteomes" id="UP000283530">
    <property type="component" value="Unassembled WGS sequence"/>
</dbReference>
<dbReference type="STRING" id="337451.A0A3S3N927"/>
<feature type="domain" description="TTF-type" evidence="2">
    <location>
        <begin position="77"/>
        <end position="151"/>
    </location>
</feature>
<dbReference type="InterPro" id="IPR006580">
    <property type="entry name" value="Znf_TTF"/>
</dbReference>
<gene>
    <name evidence="3" type="ORF">CKAN_02408400</name>
</gene>
<dbReference type="EMBL" id="QPKB01000011">
    <property type="protein sequence ID" value="RWR94774.1"/>
    <property type="molecule type" value="Genomic_DNA"/>
</dbReference>
<feature type="compositionally biased region" description="Polar residues" evidence="1">
    <location>
        <begin position="17"/>
        <end position="32"/>
    </location>
</feature>
<comment type="caution">
    <text evidence="3">The sequence shown here is derived from an EMBL/GenBank/DDBJ whole genome shotgun (WGS) entry which is preliminary data.</text>
</comment>
<dbReference type="OrthoDB" id="1737196at2759"/>
<accession>A0A3S3N927</accession>
<dbReference type="PANTHER" id="PTHR45749">
    <property type="match status" value="1"/>
</dbReference>
<reference evidence="3 4" key="1">
    <citation type="journal article" date="2019" name="Nat. Plants">
        <title>Stout camphor tree genome fills gaps in understanding of flowering plant genome evolution.</title>
        <authorList>
            <person name="Chaw S.M."/>
            <person name="Liu Y.C."/>
            <person name="Wu Y.W."/>
            <person name="Wang H.Y."/>
            <person name="Lin C.I."/>
            <person name="Wu C.S."/>
            <person name="Ke H.M."/>
            <person name="Chang L.Y."/>
            <person name="Hsu C.Y."/>
            <person name="Yang H.T."/>
            <person name="Sudianto E."/>
            <person name="Hsu M.H."/>
            <person name="Wu K.P."/>
            <person name="Wang L.N."/>
            <person name="Leebens-Mack J.H."/>
            <person name="Tsai I.J."/>
        </authorList>
    </citation>
    <scope>NUCLEOTIDE SEQUENCE [LARGE SCALE GENOMIC DNA]</scope>
    <source>
        <strain evidence="4">cv. Chaw 1501</strain>
        <tissue evidence="3">Young leaves</tissue>
    </source>
</reference>
<dbReference type="AlphaFoldDB" id="A0A3S3N927"/>
<proteinExistence type="predicted"/>
<evidence type="ECO:0000259" key="2">
    <source>
        <dbReference type="SMART" id="SM00597"/>
    </source>
</evidence>
<organism evidence="3 4">
    <name type="scientific">Cinnamomum micranthum f. kanehirae</name>
    <dbReference type="NCBI Taxonomy" id="337451"/>
    <lineage>
        <taxon>Eukaryota</taxon>
        <taxon>Viridiplantae</taxon>
        <taxon>Streptophyta</taxon>
        <taxon>Embryophyta</taxon>
        <taxon>Tracheophyta</taxon>
        <taxon>Spermatophyta</taxon>
        <taxon>Magnoliopsida</taxon>
        <taxon>Magnoliidae</taxon>
        <taxon>Laurales</taxon>
        <taxon>Lauraceae</taxon>
        <taxon>Cinnamomum</taxon>
    </lineage>
</organism>
<dbReference type="PANTHER" id="PTHR45749:SF36">
    <property type="entry name" value="ZINC FINGER MYM-TYPE PROTEIN 1-LIKE"/>
    <property type="match status" value="1"/>
</dbReference>
<evidence type="ECO:0000313" key="4">
    <source>
        <dbReference type="Proteomes" id="UP000283530"/>
    </source>
</evidence>
<protein>
    <submittedName>
        <fullName evidence="3">Tam3-transposase Ac family</fullName>
    </submittedName>
</protein>
<keyword evidence="4" id="KW-1185">Reference proteome</keyword>
<dbReference type="SMART" id="SM00597">
    <property type="entry name" value="ZnF_TTF"/>
    <property type="match status" value="1"/>
</dbReference>
<evidence type="ECO:0000256" key="1">
    <source>
        <dbReference type="SAM" id="MobiDB-lite"/>
    </source>
</evidence>
<name>A0A3S3N927_9MAGN</name>